<gene>
    <name evidence="2" type="ORF">SAMN05216276_101465</name>
</gene>
<reference evidence="2 3" key="1">
    <citation type="submission" date="2017-06" db="EMBL/GenBank/DDBJ databases">
        <authorList>
            <person name="Kim H.J."/>
            <person name="Triplett B.A."/>
        </authorList>
    </citation>
    <scope>NUCLEOTIDE SEQUENCE [LARGE SCALE GENOMIC DNA]</scope>
    <source>
        <strain evidence="2 3">CGMCC 4.2132</strain>
    </source>
</reference>
<feature type="transmembrane region" description="Helical" evidence="1">
    <location>
        <begin position="12"/>
        <end position="30"/>
    </location>
</feature>
<organism evidence="2 3">
    <name type="scientific">Streptosporangium subroseum</name>
    <dbReference type="NCBI Taxonomy" id="106412"/>
    <lineage>
        <taxon>Bacteria</taxon>
        <taxon>Bacillati</taxon>
        <taxon>Actinomycetota</taxon>
        <taxon>Actinomycetes</taxon>
        <taxon>Streptosporangiales</taxon>
        <taxon>Streptosporangiaceae</taxon>
        <taxon>Streptosporangium</taxon>
    </lineage>
</organism>
<sequence>MLKTWRILRKFHFCPFYAGWLVKAILILQMREAG</sequence>
<keyword evidence="1" id="KW-0812">Transmembrane</keyword>
<dbReference type="AlphaFoldDB" id="A0A239GQJ3"/>
<name>A0A239GQJ3_9ACTN</name>
<evidence type="ECO:0000313" key="3">
    <source>
        <dbReference type="Proteomes" id="UP000198282"/>
    </source>
</evidence>
<keyword evidence="1" id="KW-0472">Membrane</keyword>
<protein>
    <submittedName>
        <fullName evidence="2">Uncharacterized protein</fullName>
    </submittedName>
</protein>
<keyword evidence="3" id="KW-1185">Reference proteome</keyword>
<proteinExistence type="predicted"/>
<keyword evidence="1" id="KW-1133">Transmembrane helix</keyword>
<evidence type="ECO:0000313" key="2">
    <source>
        <dbReference type="EMBL" id="SNS70354.1"/>
    </source>
</evidence>
<accession>A0A239GQJ3</accession>
<dbReference type="Proteomes" id="UP000198282">
    <property type="component" value="Unassembled WGS sequence"/>
</dbReference>
<evidence type="ECO:0000256" key="1">
    <source>
        <dbReference type="SAM" id="Phobius"/>
    </source>
</evidence>
<dbReference type="EMBL" id="FZOD01000014">
    <property type="protein sequence ID" value="SNS70354.1"/>
    <property type="molecule type" value="Genomic_DNA"/>
</dbReference>